<evidence type="ECO:0000313" key="1">
    <source>
        <dbReference type="Proteomes" id="UP000095286"/>
    </source>
</evidence>
<protein>
    <submittedName>
        <fullName evidence="2">Nucleosome assembly protein</fullName>
    </submittedName>
</protein>
<reference evidence="2" key="1">
    <citation type="submission" date="2016-11" db="UniProtKB">
        <authorList>
            <consortium name="WormBaseParasite"/>
        </authorList>
    </citation>
    <scope>IDENTIFICATION</scope>
    <source>
        <strain evidence="2">KR3021</strain>
    </source>
</reference>
<proteinExistence type="predicted"/>
<dbReference type="WBParaSite" id="RSKR_0000249200.1">
    <property type="protein sequence ID" value="RSKR_0000249200.1"/>
    <property type="gene ID" value="RSKR_0000249200"/>
</dbReference>
<organism evidence="1 2">
    <name type="scientific">Rhabditophanes sp. KR3021</name>
    <dbReference type="NCBI Taxonomy" id="114890"/>
    <lineage>
        <taxon>Eukaryota</taxon>
        <taxon>Metazoa</taxon>
        <taxon>Ecdysozoa</taxon>
        <taxon>Nematoda</taxon>
        <taxon>Chromadorea</taxon>
        <taxon>Rhabditida</taxon>
        <taxon>Tylenchina</taxon>
        <taxon>Panagrolaimomorpha</taxon>
        <taxon>Strongyloidoidea</taxon>
        <taxon>Alloionematidae</taxon>
        <taxon>Rhabditophanes</taxon>
    </lineage>
</organism>
<name>A0AC35TN05_9BILA</name>
<accession>A0AC35TN05</accession>
<sequence>MFPVINDALALTPSHIENAPPHHKNLLKALKKNQDDVFKIEDEFYQKLMDIEVEFNAKYAKVYEDRRALVNGLREPSADELNEKIIAAVDIEHEAKMCVGPVETTKGIKDFWFNTLLHHQHIGDQITEKDGEILKELKDITLDYFKKSDEDQGFVLSFIFGENNFFEQEVLKKTYQTSTHPMEGDLKWNYAGNYITSVESTHIAWKAGKNPGQGVNAAAGPKKMVETPSFFDYFKINNKIDHNSDEDERDLLNDFDLGQILRDEVIPRAILIYTGEYVDEDFDYQDYEEDSDNEDEAAEE</sequence>
<dbReference type="Proteomes" id="UP000095286">
    <property type="component" value="Unplaced"/>
</dbReference>
<evidence type="ECO:0000313" key="2">
    <source>
        <dbReference type="WBParaSite" id="RSKR_0000249200.1"/>
    </source>
</evidence>